<evidence type="ECO:0000313" key="14">
    <source>
        <dbReference type="Proteomes" id="UP000265618"/>
    </source>
</evidence>
<dbReference type="GO" id="GO:0071013">
    <property type="term" value="C:catalytic step 2 spliceosome"/>
    <property type="evidence" value="ECO:0007669"/>
    <property type="project" value="TreeGrafter"/>
</dbReference>
<dbReference type="GO" id="GO:0071004">
    <property type="term" value="C:U2-type prespliceosome"/>
    <property type="evidence" value="ECO:0007669"/>
    <property type="project" value="TreeGrafter"/>
</dbReference>
<dbReference type="GO" id="GO:0070990">
    <property type="term" value="F:snRNP binding"/>
    <property type="evidence" value="ECO:0007669"/>
    <property type="project" value="TreeGrafter"/>
</dbReference>
<feature type="compositionally biased region" description="Polar residues" evidence="11">
    <location>
        <begin position="96"/>
        <end position="106"/>
    </location>
</feature>
<dbReference type="GO" id="GO:0005687">
    <property type="term" value="C:U4 snRNP"/>
    <property type="evidence" value="ECO:0007669"/>
    <property type="project" value="TreeGrafter"/>
</dbReference>
<dbReference type="OrthoDB" id="2020720at2759"/>
<dbReference type="InterPro" id="IPR047575">
    <property type="entry name" value="Sm"/>
</dbReference>
<dbReference type="GO" id="GO:0046540">
    <property type="term" value="C:U4/U6 x U5 tri-snRNP complex"/>
    <property type="evidence" value="ECO:0007669"/>
    <property type="project" value="TreeGrafter"/>
</dbReference>
<dbReference type="GO" id="GO:0003723">
    <property type="term" value="F:RNA binding"/>
    <property type="evidence" value="ECO:0007669"/>
    <property type="project" value="UniProtKB-KW"/>
</dbReference>
<dbReference type="SUPFAM" id="SSF50182">
    <property type="entry name" value="Sm-like ribonucleoproteins"/>
    <property type="match status" value="1"/>
</dbReference>
<evidence type="ECO:0000256" key="1">
    <source>
        <dbReference type="ARBA" id="ARBA00004123"/>
    </source>
</evidence>
<name>A0A9K3GKI1_9EUKA</name>
<feature type="domain" description="Sm" evidence="12">
    <location>
        <begin position="1"/>
        <end position="80"/>
    </location>
</feature>
<protein>
    <recommendedName>
        <fullName evidence="10">Sm protein B</fullName>
    </recommendedName>
</protein>
<dbReference type="Pfam" id="PF01423">
    <property type="entry name" value="LSM"/>
    <property type="match status" value="1"/>
</dbReference>
<dbReference type="AlphaFoldDB" id="A0A9K3GKI1"/>
<keyword evidence="6" id="KW-0694">RNA-binding</keyword>
<evidence type="ECO:0000256" key="5">
    <source>
        <dbReference type="ARBA" id="ARBA00022664"/>
    </source>
</evidence>
<comment type="subcellular location">
    <subcellularLocation>
        <location evidence="2">Cytoplasm</location>
    </subcellularLocation>
    <subcellularLocation>
        <location evidence="1">Nucleus</location>
    </subcellularLocation>
</comment>
<evidence type="ECO:0000256" key="11">
    <source>
        <dbReference type="SAM" id="MobiDB-lite"/>
    </source>
</evidence>
<evidence type="ECO:0000256" key="9">
    <source>
        <dbReference type="ARBA" id="ARBA00023274"/>
    </source>
</evidence>
<evidence type="ECO:0000256" key="7">
    <source>
        <dbReference type="ARBA" id="ARBA00023187"/>
    </source>
</evidence>
<dbReference type="CDD" id="cd01717">
    <property type="entry name" value="Sm_B"/>
    <property type="match status" value="1"/>
</dbReference>
<keyword evidence="4" id="KW-0963">Cytoplasm</keyword>
<dbReference type="InterPro" id="IPR050914">
    <property type="entry name" value="snRNP_SmB/NAA38-like"/>
</dbReference>
<keyword evidence="14" id="KW-1185">Reference proteome</keyword>
<sequence>MVKGSLDSYVGHTVRVYTQDTREYVGIMLAHDRHMNFVLKDCKEQRTVKKGKEERTETRVLGLIVLRGIDVLYVSVEQPPAQTQAQQKAKGPGTAQPFTRPSQSAAASAGLMGAVPGGAYR</sequence>
<feature type="region of interest" description="Disordered" evidence="11">
    <location>
        <begin position="80"/>
        <end position="121"/>
    </location>
</feature>
<reference evidence="13 14" key="1">
    <citation type="journal article" date="2018" name="PLoS ONE">
        <title>The draft genome of Kipferlia bialata reveals reductive genome evolution in fornicate parasites.</title>
        <authorList>
            <person name="Tanifuji G."/>
            <person name="Takabayashi S."/>
            <person name="Kume K."/>
            <person name="Takagi M."/>
            <person name="Nakayama T."/>
            <person name="Kamikawa R."/>
            <person name="Inagaki Y."/>
            <person name="Hashimoto T."/>
        </authorList>
    </citation>
    <scope>NUCLEOTIDE SEQUENCE [LARGE SCALE GENOMIC DNA]</scope>
    <source>
        <strain evidence="13">NY0173</strain>
    </source>
</reference>
<dbReference type="GO" id="GO:0005682">
    <property type="term" value="C:U5 snRNP"/>
    <property type="evidence" value="ECO:0007669"/>
    <property type="project" value="TreeGrafter"/>
</dbReference>
<dbReference type="EMBL" id="BDIP01002036">
    <property type="protein sequence ID" value="GIQ85616.1"/>
    <property type="molecule type" value="Genomic_DNA"/>
</dbReference>
<dbReference type="SMART" id="SM00651">
    <property type="entry name" value="Sm"/>
    <property type="match status" value="1"/>
</dbReference>
<dbReference type="InterPro" id="IPR001163">
    <property type="entry name" value="Sm_dom_euk/arc"/>
</dbReference>
<dbReference type="PANTHER" id="PTHR10701">
    <property type="entry name" value="SMALL NUCLEAR RIBONUCLEOPROTEIN-ASSOCIATED PROTEIN B AND N"/>
    <property type="match status" value="1"/>
</dbReference>
<comment type="caution">
    <text evidence="13">The sequence shown here is derived from an EMBL/GenBank/DDBJ whole genome shotgun (WGS) entry which is preliminary data.</text>
</comment>
<keyword evidence="5" id="KW-0507">mRNA processing</keyword>
<evidence type="ECO:0000256" key="4">
    <source>
        <dbReference type="ARBA" id="ARBA00022490"/>
    </source>
</evidence>
<dbReference type="GO" id="GO:0005737">
    <property type="term" value="C:cytoplasm"/>
    <property type="evidence" value="ECO:0007669"/>
    <property type="project" value="UniProtKB-SubCell"/>
</dbReference>
<dbReference type="InterPro" id="IPR010920">
    <property type="entry name" value="LSM_dom_sf"/>
</dbReference>
<evidence type="ECO:0000256" key="6">
    <source>
        <dbReference type="ARBA" id="ARBA00022884"/>
    </source>
</evidence>
<evidence type="ECO:0000259" key="12">
    <source>
        <dbReference type="PROSITE" id="PS52002"/>
    </source>
</evidence>
<evidence type="ECO:0000256" key="8">
    <source>
        <dbReference type="ARBA" id="ARBA00023242"/>
    </source>
</evidence>
<evidence type="ECO:0000256" key="2">
    <source>
        <dbReference type="ARBA" id="ARBA00004496"/>
    </source>
</evidence>
<accession>A0A9K3GKI1</accession>
<evidence type="ECO:0000256" key="3">
    <source>
        <dbReference type="ARBA" id="ARBA00009123"/>
    </source>
</evidence>
<dbReference type="GO" id="GO:0000398">
    <property type="term" value="P:mRNA splicing, via spliceosome"/>
    <property type="evidence" value="ECO:0007669"/>
    <property type="project" value="TreeGrafter"/>
</dbReference>
<keyword evidence="9" id="KW-0687">Ribonucleoprotein</keyword>
<dbReference type="GO" id="GO:0005685">
    <property type="term" value="C:U1 snRNP"/>
    <property type="evidence" value="ECO:0007669"/>
    <property type="project" value="TreeGrafter"/>
</dbReference>
<comment type="similarity">
    <text evidence="3">Belongs to the snRNP SmB/SmN family.</text>
</comment>
<gene>
    <name evidence="13" type="ORF">KIPB_007314</name>
</gene>
<dbReference type="Gene3D" id="2.30.30.100">
    <property type="match status" value="1"/>
</dbReference>
<proteinExistence type="inferred from homology"/>
<keyword evidence="7" id="KW-0508">mRNA splicing</keyword>
<keyword evidence="8" id="KW-0539">Nucleus</keyword>
<organism evidence="13 14">
    <name type="scientific">Kipferlia bialata</name>
    <dbReference type="NCBI Taxonomy" id="797122"/>
    <lineage>
        <taxon>Eukaryota</taxon>
        <taxon>Metamonada</taxon>
        <taxon>Carpediemonas-like organisms</taxon>
        <taxon>Kipferlia</taxon>
    </lineage>
</organism>
<evidence type="ECO:0000256" key="10">
    <source>
        <dbReference type="ARBA" id="ARBA00041355"/>
    </source>
</evidence>
<dbReference type="Proteomes" id="UP000265618">
    <property type="component" value="Unassembled WGS sequence"/>
</dbReference>
<feature type="compositionally biased region" description="Low complexity" evidence="11">
    <location>
        <begin position="80"/>
        <end position="93"/>
    </location>
</feature>
<dbReference type="PROSITE" id="PS52002">
    <property type="entry name" value="SM"/>
    <property type="match status" value="1"/>
</dbReference>
<dbReference type="PANTHER" id="PTHR10701:SF0">
    <property type="entry name" value="SMALL NUCLEAR RIBONUCLEOPROTEIN-ASSOCIATED PROTEIN B"/>
    <property type="match status" value="1"/>
</dbReference>
<evidence type="ECO:0000313" key="13">
    <source>
        <dbReference type="EMBL" id="GIQ85616.1"/>
    </source>
</evidence>
<dbReference type="GO" id="GO:0005686">
    <property type="term" value="C:U2 snRNP"/>
    <property type="evidence" value="ECO:0007669"/>
    <property type="project" value="TreeGrafter"/>
</dbReference>